<evidence type="ECO:0000256" key="1">
    <source>
        <dbReference type="ARBA" id="ARBA00004141"/>
    </source>
</evidence>
<feature type="region of interest" description="Disordered" evidence="5">
    <location>
        <begin position="385"/>
        <end position="405"/>
    </location>
</feature>
<evidence type="ECO:0000259" key="7">
    <source>
        <dbReference type="Pfam" id="PF04932"/>
    </source>
</evidence>
<comment type="caution">
    <text evidence="8">The sequence shown here is derived from an EMBL/GenBank/DDBJ whole genome shotgun (WGS) entry which is preliminary data.</text>
</comment>
<dbReference type="InterPro" id="IPR051533">
    <property type="entry name" value="WaaL-like"/>
</dbReference>
<evidence type="ECO:0000313" key="8">
    <source>
        <dbReference type="EMBL" id="MBD1423802.1"/>
    </source>
</evidence>
<feature type="domain" description="O-antigen ligase-related" evidence="7">
    <location>
        <begin position="172"/>
        <end position="315"/>
    </location>
</feature>
<reference evidence="8 9" key="1">
    <citation type="submission" date="2020-08" db="EMBL/GenBank/DDBJ databases">
        <title>Sphingobacterium sp. DN00404 isolated from aquaculture water.</title>
        <authorList>
            <person name="Zhang M."/>
        </authorList>
    </citation>
    <scope>NUCLEOTIDE SEQUENCE [LARGE SCALE GENOMIC DNA]</scope>
    <source>
        <strain evidence="8 9">KCTC 42746</strain>
    </source>
</reference>
<dbReference type="GO" id="GO:0016874">
    <property type="term" value="F:ligase activity"/>
    <property type="evidence" value="ECO:0007669"/>
    <property type="project" value="UniProtKB-KW"/>
</dbReference>
<feature type="transmembrane region" description="Helical" evidence="6">
    <location>
        <begin position="61"/>
        <end position="80"/>
    </location>
</feature>
<protein>
    <submittedName>
        <fullName evidence="8">O-antigen ligase family protein</fullName>
    </submittedName>
</protein>
<feature type="transmembrane region" description="Helical" evidence="6">
    <location>
        <begin position="215"/>
        <end position="232"/>
    </location>
</feature>
<keyword evidence="2 6" id="KW-0812">Transmembrane</keyword>
<feature type="transmembrane region" description="Helical" evidence="6">
    <location>
        <begin position="86"/>
        <end position="108"/>
    </location>
</feature>
<dbReference type="PANTHER" id="PTHR37422:SF17">
    <property type="entry name" value="O-ANTIGEN LIGASE"/>
    <property type="match status" value="1"/>
</dbReference>
<evidence type="ECO:0000256" key="5">
    <source>
        <dbReference type="SAM" id="MobiDB-lite"/>
    </source>
</evidence>
<feature type="transmembrane region" description="Helical" evidence="6">
    <location>
        <begin position="120"/>
        <end position="139"/>
    </location>
</feature>
<dbReference type="EMBL" id="JACNYL010000006">
    <property type="protein sequence ID" value="MBD1423802.1"/>
    <property type="molecule type" value="Genomic_DNA"/>
</dbReference>
<feature type="transmembrane region" description="Helical" evidence="6">
    <location>
        <begin position="336"/>
        <end position="355"/>
    </location>
</feature>
<keyword evidence="8" id="KW-0436">Ligase</keyword>
<sequence length="405" mass="46708">MEQRSDYKNLVNIIVFSIPATVLADWLFEFEITNFQAGLYMKGASLGLFLYVLLTLKSSRFLFKTILLYFLGLFLIYSLFSDSVLINLYFSVRVAYWILGTLVFYSFFQYGLIKPEQLKKMLILTVIIAAAFTFLRVRQLEEGDYNTASAYLLLWCIPLLMMFRKDRRIQVVLAICVIAIIFTIKRGAIIAMLASFFAFYFASLTSSKTKNKGQLILPGLLIALFVVLAMYARWDIIENRLQDTGASGRDVMYEGIVNSYLNSDFENFVFGNGINSVQKFTAIYLSNDRHSIGVTAHSEWLQYAYDFGIFGILFMIFLHILQLRLLYFLYKEKSGFFPVFLMFYVIFSFTTIYSFILNTPKAILLGIGLAFFSFQMLQQGSKIKSHSRNNGASRRQKNNQTNVYE</sequence>
<keyword evidence="4 6" id="KW-0472">Membrane</keyword>
<feature type="transmembrane region" description="Helical" evidence="6">
    <location>
        <begin position="170"/>
        <end position="203"/>
    </location>
</feature>
<evidence type="ECO:0000256" key="6">
    <source>
        <dbReference type="SAM" id="Phobius"/>
    </source>
</evidence>
<dbReference type="Pfam" id="PF04932">
    <property type="entry name" value="Wzy_C"/>
    <property type="match status" value="1"/>
</dbReference>
<keyword evidence="9" id="KW-1185">Reference proteome</keyword>
<evidence type="ECO:0000256" key="4">
    <source>
        <dbReference type="ARBA" id="ARBA00023136"/>
    </source>
</evidence>
<dbReference type="RefSeq" id="WP_190315576.1">
    <property type="nucleotide sequence ID" value="NZ_JACNYL010000006.1"/>
</dbReference>
<evidence type="ECO:0000256" key="2">
    <source>
        <dbReference type="ARBA" id="ARBA00022692"/>
    </source>
</evidence>
<dbReference type="InterPro" id="IPR007016">
    <property type="entry name" value="O-antigen_ligase-rel_domated"/>
</dbReference>
<feature type="transmembrane region" description="Helical" evidence="6">
    <location>
        <begin position="145"/>
        <end position="163"/>
    </location>
</feature>
<feature type="transmembrane region" description="Helical" evidence="6">
    <location>
        <begin position="362"/>
        <end position="378"/>
    </location>
</feature>
<gene>
    <name evidence="8" type="ORF">H8B21_19745</name>
</gene>
<feature type="transmembrane region" description="Helical" evidence="6">
    <location>
        <begin position="307"/>
        <end position="330"/>
    </location>
</feature>
<accession>A0ABR7XXP6</accession>
<proteinExistence type="predicted"/>
<organism evidence="8 9">
    <name type="scientific">Sphingobacterium chuzhouense</name>
    <dbReference type="NCBI Taxonomy" id="1742264"/>
    <lineage>
        <taxon>Bacteria</taxon>
        <taxon>Pseudomonadati</taxon>
        <taxon>Bacteroidota</taxon>
        <taxon>Sphingobacteriia</taxon>
        <taxon>Sphingobacteriales</taxon>
        <taxon>Sphingobacteriaceae</taxon>
        <taxon>Sphingobacterium</taxon>
    </lineage>
</organism>
<keyword evidence="3 6" id="KW-1133">Transmembrane helix</keyword>
<feature type="transmembrane region" description="Helical" evidence="6">
    <location>
        <begin position="9"/>
        <end position="28"/>
    </location>
</feature>
<evidence type="ECO:0000256" key="3">
    <source>
        <dbReference type="ARBA" id="ARBA00022989"/>
    </source>
</evidence>
<evidence type="ECO:0000313" key="9">
    <source>
        <dbReference type="Proteomes" id="UP000651112"/>
    </source>
</evidence>
<dbReference type="Proteomes" id="UP000651112">
    <property type="component" value="Unassembled WGS sequence"/>
</dbReference>
<dbReference type="PANTHER" id="PTHR37422">
    <property type="entry name" value="TEICHURONIC ACID BIOSYNTHESIS PROTEIN TUAE"/>
    <property type="match status" value="1"/>
</dbReference>
<name>A0ABR7XXP6_9SPHI</name>
<feature type="transmembrane region" description="Helical" evidence="6">
    <location>
        <begin position="34"/>
        <end position="54"/>
    </location>
</feature>
<comment type="subcellular location">
    <subcellularLocation>
        <location evidence="1">Membrane</location>
        <topology evidence="1">Multi-pass membrane protein</topology>
    </subcellularLocation>
</comment>